<dbReference type="InterPro" id="IPR013762">
    <property type="entry name" value="Integrase-like_cat_sf"/>
</dbReference>
<dbReference type="InterPro" id="IPR011010">
    <property type="entry name" value="DNA_brk_join_enz"/>
</dbReference>
<sequence length="271" mass="29735">MTSLRRSDVQRVVTLAAQELAPNTVEVIYSYVSAVFKNAVVDRVIPTSPCVKINLPEKPRVKVVPLTTEQVSQIASRVERRYRALVLTGAAAGARSSELRGLTVDRLSPALHMRRDINPRQTTLRIDRQLVGIDDARQPVFGPVKTPAADRIVVIGASVTRLIADHLAEFGPGNGGLVFSAPGGVPIDRSRAGHIWRPAVTSMGLRPRSGWHDLRHYHASLLIADGRSPRAVADRLGHEDAAETLRTYSHLWIDDEDRAVAATEHALREII</sequence>
<keyword evidence="2" id="KW-0238">DNA-binding</keyword>
<feature type="domain" description="Tyr recombinase" evidence="4">
    <location>
        <begin position="61"/>
        <end position="262"/>
    </location>
</feature>
<dbReference type="Gene3D" id="1.10.150.130">
    <property type="match status" value="1"/>
</dbReference>
<dbReference type="PANTHER" id="PTHR30349:SF64">
    <property type="entry name" value="PROPHAGE INTEGRASE INTD-RELATED"/>
    <property type="match status" value="1"/>
</dbReference>
<comment type="caution">
    <text evidence="5">The sequence shown here is derived from an EMBL/GenBank/DDBJ whole genome shotgun (WGS) entry which is preliminary data.</text>
</comment>
<evidence type="ECO:0000313" key="5">
    <source>
        <dbReference type="EMBL" id="RAW15702.1"/>
    </source>
</evidence>
<organism evidence="5 6">
    <name type="scientific">Phytoactinopolyspora halophila</name>
    <dbReference type="NCBI Taxonomy" id="1981511"/>
    <lineage>
        <taxon>Bacteria</taxon>
        <taxon>Bacillati</taxon>
        <taxon>Actinomycetota</taxon>
        <taxon>Actinomycetes</taxon>
        <taxon>Jiangellales</taxon>
        <taxon>Jiangellaceae</taxon>
        <taxon>Phytoactinopolyspora</taxon>
    </lineage>
</organism>
<proteinExistence type="inferred from homology"/>
<name>A0A329QWL9_9ACTN</name>
<evidence type="ECO:0000259" key="4">
    <source>
        <dbReference type="PROSITE" id="PS51898"/>
    </source>
</evidence>
<dbReference type="GO" id="GO:0003677">
    <property type="term" value="F:DNA binding"/>
    <property type="evidence" value="ECO:0007669"/>
    <property type="project" value="UniProtKB-KW"/>
</dbReference>
<protein>
    <recommendedName>
        <fullName evidence="4">Tyr recombinase domain-containing protein</fullName>
    </recommendedName>
</protein>
<dbReference type="GO" id="GO:0015074">
    <property type="term" value="P:DNA integration"/>
    <property type="evidence" value="ECO:0007669"/>
    <property type="project" value="InterPro"/>
</dbReference>
<gene>
    <name evidence="5" type="ORF">DPM12_08640</name>
</gene>
<dbReference type="Gene3D" id="1.10.443.10">
    <property type="entry name" value="Intergrase catalytic core"/>
    <property type="match status" value="1"/>
</dbReference>
<keyword evidence="3" id="KW-0233">DNA recombination</keyword>
<evidence type="ECO:0000256" key="3">
    <source>
        <dbReference type="ARBA" id="ARBA00023172"/>
    </source>
</evidence>
<dbReference type="SUPFAM" id="SSF56349">
    <property type="entry name" value="DNA breaking-rejoining enzymes"/>
    <property type="match status" value="1"/>
</dbReference>
<dbReference type="CDD" id="cd01189">
    <property type="entry name" value="INT_ICEBs1_C_like"/>
    <property type="match status" value="1"/>
</dbReference>
<dbReference type="InterPro" id="IPR050090">
    <property type="entry name" value="Tyrosine_recombinase_XerCD"/>
</dbReference>
<dbReference type="Proteomes" id="UP000250462">
    <property type="component" value="Unassembled WGS sequence"/>
</dbReference>
<keyword evidence="6" id="KW-1185">Reference proteome</keyword>
<evidence type="ECO:0000256" key="2">
    <source>
        <dbReference type="ARBA" id="ARBA00023125"/>
    </source>
</evidence>
<evidence type="ECO:0000313" key="6">
    <source>
        <dbReference type="Proteomes" id="UP000250462"/>
    </source>
</evidence>
<dbReference type="RefSeq" id="WP_112257903.1">
    <property type="nucleotide sequence ID" value="NZ_QMIG01000005.1"/>
</dbReference>
<dbReference type="InterPro" id="IPR002104">
    <property type="entry name" value="Integrase_catalytic"/>
</dbReference>
<dbReference type="Pfam" id="PF00589">
    <property type="entry name" value="Phage_integrase"/>
    <property type="match status" value="1"/>
</dbReference>
<dbReference type="OrthoDB" id="1822491at2"/>
<dbReference type="PANTHER" id="PTHR30349">
    <property type="entry name" value="PHAGE INTEGRASE-RELATED"/>
    <property type="match status" value="1"/>
</dbReference>
<accession>A0A329QWL9</accession>
<comment type="similarity">
    <text evidence="1">Belongs to the 'phage' integrase family.</text>
</comment>
<dbReference type="PROSITE" id="PS51898">
    <property type="entry name" value="TYR_RECOMBINASE"/>
    <property type="match status" value="1"/>
</dbReference>
<reference evidence="5 6" key="1">
    <citation type="submission" date="2018-06" db="EMBL/GenBank/DDBJ databases">
        <title>Phytoactinopolyspora halophila sp. nov., a novel halophilic actinomycete isolated from a saline soil in China.</title>
        <authorList>
            <person name="Tang S.-K."/>
        </authorList>
    </citation>
    <scope>NUCLEOTIDE SEQUENCE [LARGE SCALE GENOMIC DNA]</scope>
    <source>
        <strain evidence="5 6">YIM 96934</strain>
    </source>
</reference>
<dbReference type="InterPro" id="IPR010998">
    <property type="entry name" value="Integrase_recombinase_N"/>
</dbReference>
<evidence type="ECO:0000256" key="1">
    <source>
        <dbReference type="ARBA" id="ARBA00008857"/>
    </source>
</evidence>
<dbReference type="GO" id="GO:0006310">
    <property type="term" value="P:DNA recombination"/>
    <property type="evidence" value="ECO:0007669"/>
    <property type="project" value="UniProtKB-KW"/>
</dbReference>
<dbReference type="EMBL" id="QMIG01000005">
    <property type="protein sequence ID" value="RAW15702.1"/>
    <property type="molecule type" value="Genomic_DNA"/>
</dbReference>
<dbReference type="AlphaFoldDB" id="A0A329QWL9"/>